<name>A0ABD5STN4_9EURY</name>
<dbReference type="AlphaFoldDB" id="A0ABD5STN4"/>
<gene>
    <name evidence="1" type="ORF">ACFQE6_27080</name>
</gene>
<organism evidence="1 2">
    <name type="scientific">Natrinema soli</name>
    <dbReference type="NCBI Taxonomy" id="1930624"/>
    <lineage>
        <taxon>Archaea</taxon>
        <taxon>Methanobacteriati</taxon>
        <taxon>Methanobacteriota</taxon>
        <taxon>Stenosarchaea group</taxon>
        <taxon>Halobacteria</taxon>
        <taxon>Halobacteriales</taxon>
        <taxon>Natrialbaceae</taxon>
        <taxon>Natrinema</taxon>
    </lineage>
</organism>
<sequence length="46" mass="5372">MTALEEDYGTLTDETAIELEQVVSERREDRSRTHRVRVRPIVTALE</sequence>
<dbReference type="EMBL" id="JBHSWV010000579">
    <property type="protein sequence ID" value="MFC6768540.1"/>
    <property type="molecule type" value="Genomic_DNA"/>
</dbReference>
<reference evidence="1 2" key="1">
    <citation type="journal article" date="2019" name="Int. J. Syst. Evol. Microbiol.">
        <title>The Global Catalogue of Microorganisms (GCM) 10K type strain sequencing project: providing services to taxonomists for standard genome sequencing and annotation.</title>
        <authorList>
            <consortium name="The Broad Institute Genomics Platform"/>
            <consortium name="The Broad Institute Genome Sequencing Center for Infectious Disease"/>
            <person name="Wu L."/>
            <person name="Ma J."/>
        </authorList>
    </citation>
    <scope>NUCLEOTIDE SEQUENCE [LARGE SCALE GENOMIC DNA]</scope>
    <source>
        <strain evidence="1 2">LMG 29247</strain>
    </source>
</reference>
<proteinExistence type="predicted"/>
<dbReference type="RefSeq" id="WP_273741303.1">
    <property type="nucleotide sequence ID" value="NZ_JAQIVI010000579.1"/>
</dbReference>
<accession>A0ABD5STN4</accession>
<protein>
    <submittedName>
        <fullName evidence="1">Uncharacterized protein</fullName>
    </submittedName>
</protein>
<comment type="caution">
    <text evidence="1">The sequence shown here is derived from an EMBL/GenBank/DDBJ whole genome shotgun (WGS) entry which is preliminary data.</text>
</comment>
<evidence type="ECO:0000313" key="2">
    <source>
        <dbReference type="Proteomes" id="UP001596383"/>
    </source>
</evidence>
<dbReference type="Proteomes" id="UP001596383">
    <property type="component" value="Unassembled WGS sequence"/>
</dbReference>
<keyword evidence="2" id="KW-1185">Reference proteome</keyword>
<evidence type="ECO:0000313" key="1">
    <source>
        <dbReference type="EMBL" id="MFC6768540.1"/>
    </source>
</evidence>